<keyword evidence="4" id="KW-0411">Iron-sulfur</keyword>
<dbReference type="SUPFAM" id="SSF50692">
    <property type="entry name" value="ADC-like"/>
    <property type="match status" value="1"/>
</dbReference>
<organism evidence="7">
    <name type="scientific">marine metagenome</name>
    <dbReference type="NCBI Taxonomy" id="408172"/>
    <lineage>
        <taxon>unclassified sequences</taxon>
        <taxon>metagenomes</taxon>
        <taxon>ecological metagenomes</taxon>
    </lineage>
</organism>
<accession>A0A382EIQ2</accession>
<dbReference type="GO" id="GO:0009061">
    <property type="term" value="P:anaerobic respiration"/>
    <property type="evidence" value="ECO:0007669"/>
    <property type="project" value="TreeGrafter"/>
</dbReference>
<dbReference type="PANTHER" id="PTHR43598">
    <property type="entry name" value="TUNGSTEN-CONTAINING FORMYLMETHANOFURAN DEHYDROGENASE 2 SUBUNIT B"/>
    <property type="match status" value="1"/>
</dbReference>
<dbReference type="GO" id="GO:0016491">
    <property type="term" value="F:oxidoreductase activity"/>
    <property type="evidence" value="ECO:0007669"/>
    <property type="project" value="UniProtKB-KW"/>
</dbReference>
<comment type="cofactor">
    <cofactor evidence="1">
        <name>[4Fe-4S] cluster</name>
        <dbReference type="ChEBI" id="CHEBI:49883"/>
    </cofactor>
</comment>
<feature type="non-terminal residue" evidence="7">
    <location>
        <position position="1"/>
    </location>
</feature>
<dbReference type="Pfam" id="PF01568">
    <property type="entry name" value="Molydop_binding"/>
    <property type="match status" value="1"/>
</dbReference>
<keyword evidence="4" id="KW-0479">Metal-binding</keyword>
<evidence type="ECO:0000259" key="6">
    <source>
        <dbReference type="Pfam" id="PF01568"/>
    </source>
</evidence>
<dbReference type="Gene3D" id="3.30.2070.10">
    <property type="entry name" value="Formate dehydrogenase/DMSO reductase"/>
    <property type="match status" value="1"/>
</dbReference>
<evidence type="ECO:0000256" key="2">
    <source>
        <dbReference type="ARBA" id="ARBA00004196"/>
    </source>
</evidence>
<comment type="subcellular location">
    <subcellularLocation>
        <location evidence="2">Cell envelope</location>
    </subcellularLocation>
</comment>
<dbReference type="Gene3D" id="2.40.40.20">
    <property type="match status" value="1"/>
</dbReference>
<dbReference type="GO" id="GO:0030313">
    <property type="term" value="C:cell envelope"/>
    <property type="evidence" value="ECO:0007669"/>
    <property type="project" value="UniProtKB-SubCell"/>
</dbReference>
<evidence type="ECO:0000313" key="7">
    <source>
        <dbReference type="EMBL" id="SVB50560.1"/>
    </source>
</evidence>
<comment type="similarity">
    <text evidence="3">Belongs to the prokaryotic molybdopterin-containing oxidoreductase family.</text>
</comment>
<feature type="domain" description="Molybdopterin dinucleotide-binding" evidence="6">
    <location>
        <begin position="411"/>
        <end position="495"/>
    </location>
</feature>
<evidence type="ECO:0000256" key="4">
    <source>
        <dbReference type="ARBA" id="ARBA00022485"/>
    </source>
</evidence>
<dbReference type="Gene3D" id="3.40.50.740">
    <property type="match status" value="1"/>
</dbReference>
<dbReference type="InterPro" id="IPR009010">
    <property type="entry name" value="Asp_de-COase-like_dom_sf"/>
</dbReference>
<evidence type="ECO:0000256" key="5">
    <source>
        <dbReference type="ARBA" id="ARBA00023002"/>
    </source>
</evidence>
<sequence>AWAKMILERGLYDREFMENWVNWEMWLDAAHPNEPRTFERFIELLLEEYAEYTPEFAAEECRIPVEQVIEAGVAVANAGSRLSTHVWRAAAIGNLGGWQVSRTLHLLNVLTGSVGTEGGTSPNSWSKFKPELFDEPPDPDGWNELHFPPEYTLSHYEMSHILPHLVKDGRGSMDVYFTRVFNPVWTYPDGFSWIGMLEDEDSVGCHIALTPTWNETAFFADYVLPMGHASERHDINSYATSAGKWVAFRQPVLREFARREGREIEFTHEVNPGEVWEEDEFWNELSWRIDDGTMGIREHFMSPYREGERITVDEYYQYTFERVPGLPEAAAAEGLDALGYMRKHGAFLIEEAAYSKHEKEGWPTPSGKQELYSQTMVEFGYPEHAIPHYRIRSHVHPENLQGEDEYCLLPNFRLPQHIHSRSANAKWLVEIGHRNPIWIHPKDASRLGVSEGDLLKVETEIGWFVDKVWVTEGIKPGVVGCSHHIGRWRRRQDQGNRFLTNEVSIDDVGDGKMRMRTVSGVEPWESDDPDTNRVWWRDGGVHQNITHAVQPDPISGAH</sequence>
<dbReference type="AlphaFoldDB" id="A0A382EIQ2"/>
<protein>
    <recommendedName>
        <fullName evidence="6">Molybdopterin dinucleotide-binding domain-containing protein</fullName>
    </recommendedName>
</protein>
<dbReference type="GO" id="GO:0043546">
    <property type="term" value="F:molybdopterin cofactor binding"/>
    <property type="evidence" value="ECO:0007669"/>
    <property type="project" value="InterPro"/>
</dbReference>
<name>A0A382EIQ2_9ZZZZ</name>
<proteinExistence type="inferred from homology"/>
<gene>
    <name evidence="7" type="ORF">METZ01_LOCUS203414</name>
</gene>
<dbReference type="InterPro" id="IPR006657">
    <property type="entry name" value="MoPterin_dinucl-bd_dom"/>
</dbReference>
<reference evidence="7" key="1">
    <citation type="submission" date="2018-05" db="EMBL/GenBank/DDBJ databases">
        <authorList>
            <person name="Lanie J.A."/>
            <person name="Ng W.-L."/>
            <person name="Kazmierczak K.M."/>
            <person name="Andrzejewski T.M."/>
            <person name="Davidsen T.M."/>
            <person name="Wayne K.J."/>
            <person name="Tettelin H."/>
            <person name="Glass J.I."/>
            <person name="Rusch D."/>
            <person name="Podicherti R."/>
            <person name="Tsui H.-C.T."/>
            <person name="Winkler M.E."/>
        </authorList>
    </citation>
    <scope>NUCLEOTIDE SEQUENCE</scope>
</reference>
<dbReference type="EMBL" id="UINC01044721">
    <property type="protein sequence ID" value="SVB50560.1"/>
    <property type="molecule type" value="Genomic_DNA"/>
</dbReference>
<keyword evidence="4" id="KW-0004">4Fe-4S</keyword>
<feature type="non-terminal residue" evidence="7">
    <location>
        <position position="558"/>
    </location>
</feature>
<keyword evidence="4" id="KW-0408">Iron</keyword>
<dbReference type="SUPFAM" id="SSF53706">
    <property type="entry name" value="Formate dehydrogenase/DMSO reductase, domains 1-3"/>
    <property type="match status" value="1"/>
</dbReference>
<dbReference type="PANTHER" id="PTHR43598:SF1">
    <property type="entry name" value="FORMATE DEHYDROGENASE-O MAJOR SUBUNIT"/>
    <property type="match status" value="1"/>
</dbReference>
<dbReference type="GO" id="GO:0051539">
    <property type="term" value="F:4 iron, 4 sulfur cluster binding"/>
    <property type="evidence" value="ECO:0007669"/>
    <property type="project" value="UniProtKB-KW"/>
</dbReference>
<evidence type="ECO:0000256" key="3">
    <source>
        <dbReference type="ARBA" id="ARBA00010312"/>
    </source>
</evidence>
<dbReference type="GO" id="GO:0030151">
    <property type="term" value="F:molybdenum ion binding"/>
    <property type="evidence" value="ECO:0007669"/>
    <property type="project" value="TreeGrafter"/>
</dbReference>
<dbReference type="GO" id="GO:0009055">
    <property type="term" value="F:electron transfer activity"/>
    <property type="evidence" value="ECO:0007669"/>
    <property type="project" value="TreeGrafter"/>
</dbReference>
<keyword evidence="5" id="KW-0560">Oxidoreductase</keyword>
<evidence type="ECO:0000256" key="1">
    <source>
        <dbReference type="ARBA" id="ARBA00001966"/>
    </source>
</evidence>
<dbReference type="Gene3D" id="3.40.228.10">
    <property type="entry name" value="Dimethylsulfoxide Reductase, domain 2"/>
    <property type="match status" value="1"/>
</dbReference>